<feature type="region of interest" description="Disordered" evidence="1">
    <location>
        <begin position="1"/>
        <end position="31"/>
    </location>
</feature>
<comment type="caution">
    <text evidence="2">The sequence shown here is derived from an EMBL/GenBank/DDBJ whole genome shotgun (WGS) entry which is preliminary data.</text>
</comment>
<gene>
    <name evidence="2" type="ORF">F2P81_018040</name>
</gene>
<accession>A0A6A4S9C2</accession>
<protein>
    <submittedName>
        <fullName evidence="2">Uncharacterized protein</fullName>
    </submittedName>
</protein>
<evidence type="ECO:0000256" key="1">
    <source>
        <dbReference type="SAM" id="MobiDB-lite"/>
    </source>
</evidence>
<dbReference type="EMBL" id="VEVO01000016">
    <property type="protein sequence ID" value="KAF0028935.1"/>
    <property type="molecule type" value="Genomic_DNA"/>
</dbReference>
<dbReference type="AlphaFoldDB" id="A0A6A4S9C2"/>
<reference evidence="2 3" key="1">
    <citation type="submission" date="2019-06" db="EMBL/GenBank/DDBJ databases">
        <title>Draft genomes of female and male turbot (Scophthalmus maximus).</title>
        <authorList>
            <person name="Xu H."/>
            <person name="Xu X.-W."/>
            <person name="Shao C."/>
            <person name="Chen S."/>
        </authorList>
    </citation>
    <scope>NUCLEOTIDE SEQUENCE [LARGE SCALE GENOMIC DNA]</scope>
    <source>
        <strain evidence="2">Ysfricsl-2016a</strain>
        <tissue evidence="2">Blood</tissue>
    </source>
</reference>
<name>A0A6A4S9C2_SCOMX</name>
<organism evidence="2 3">
    <name type="scientific">Scophthalmus maximus</name>
    <name type="common">Turbot</name>
    <name type="synonym">Psetta maxima</name>
    <dbReference type="NCBI Taxonomy" id="52904"/>
    <lineage>
        <taxon>Eukaryota</taxon>
        <taxon>Metazoa</taxon>
        <taxon>Chordata</taxon>
        <taxon>Craniata</taxon>
        <taxon>Vertebrata</taxon>
        <taxon>Euteleostomi</taxon>
        <taxon>Actinopterygii</taxon>
        <taxon>Neopterygii</taxon>
        <taxon>Teleostei</taxon>
        <taxon>Neoteleostei</taxon>
        <taxon>Acanthomorphata</taxon>
        <taxon>Carangaria</taxon>
        <taxon>Pleuronectiformes</taxon>
        <taxon>Pleuronectoidei</taxon>
        <taxon>Scophthalmidae</taxon>
        <taxon>Scophthalmus</taxon>
    </lineage>
</organism>
<sequence>MEDGSESLTCSDPDAHVPAMKPLHLNDGMTSKPLTLRPDTNHYPINSTHLGSRHSFEPSVGKATRSWESRSRVNAQLLFHDLRSFIRECQCSDRLLRKFREMSVHVSLTTLLKLAVVFK</sequence>
<evidence type="ECO:0000313" key="3">
    <source>
        <dbReference type="Proteomes" id="UP000438429"/>
    </source>
</evidence>
<proteinExistence type="predicted"/>
<feature type="compositionally biased region" description="Polar residues" evidence="1">
    <location>
        <begin position="1"/>
        <end position="10"/>
    </location>
</feature>
<evidence type="ECO:0000313" key="2">
    <source>
        <dbReference type="EMBL" id="KAF0028935.1"/>
    </source>
</evidence>
<dbReference type="Proteomes" id="UP000438429">
    <property type="component" value="Unassembled WGS sequence"/>
</dbReference>